<feature type="compositionally biased region" description="Acidic residues" evidence="7">
    <location>
        <begin position="118"/>
        <end position="132"/>
    </location>
</feature>
<evidence type="ECO:0000313" key="10">
    <source>
        <dbReference type="WBParaSite" id="nRc.2.0.1.t07922-RA"/>
    </source>
</evidence>
<reference evidence="10" key="1">
    <citation type="submission" date="2022-11" db="UniProtKB">
        <authorList>
            <consortium name="WormBaseParasite"/>
        </authorList>
    </citation>
    <scope>IDENTIFICATION</scope>
</reference>
<keyword evidence="5 6" id="KW-0067">ATP-binding</keyword>
<keyword evidence="9" id="KW-1185">Reference proteome</keyword>
<dbReference type="WBParaSite" id="nRc.2.0.1.t07922-RA">
    <property type="protein sequence ID" value="nRc.2.0.1.t07922-RA"/>
    <property type="gene ID" value="nRc.2.0.1.g07922"/>
</dbReference>
<organism evidence="9 10">
    <name type="scientific">Romanomermis culicivorax</name>
    <name type="common">Nematode worm</name>
    <dbReference type="NCBI Taxonomy" id="13658"/>
    <lineage>
        <taxon>Eukaryota</taxon>
        <taxon>Metazoa</taxon>
        <taxon>Ecdysozoa</taxon>
        <taxon>Nematoda</taxon>
        <taxon>Enoplea</taxon>
        <taxon>Dorylaimia</taxon>
        <taxon>Mermithida</taxon>
        <taxon>Mermithoidea</taxon>
        <taxon>Mermithidae</taxon>
        <taxon>Romanomermis</taxon>
    </lineage>
</organism>
<feature type="domain" description="Protein kinase" evidence="8">
    <location>
        <begin position="178"/>
        <end position="383"/>
    </location>
</feature>
<evidence type="ECO:0000259" key="8">
    <source>
        <dbReference type="PROSITE" id="PS50011"/>
    </source>
</evidence>
<dbReference type="Gene3D" id="1.10.510.10">
    <property type="entry name" value="Transferase(Phosphotransferase) domain 1"/>
    <property type="match status" value="1"/>
</dbReference>
<dbReference type="Gene3D" id="3.30.200.20">
    <property type="entry name" value="Phosphorylase Kinase, domain 1"/>
    <property type="match status" value="1"/>
</dbReference>
<evidence type="ECO:0000256" key="1">
    <source>
        <dbReference type="ARBA" id="ARBA00022527"/>
    </source>
</evidence>
<name>A0A915I1A6_ROMCU</name>
<dbReference type="SMART" id="SM00220">
    <property type="entry name" value="S_TKc"/>
    <property type="match status" value="1"/>
</dbReference>
<evidence type="ECO:0000256" key="5">
    <source>
        <dbReference type="ARBA" id="ARBA00022840"/>
    </source>
</evidence>
<dbReference type="InterPro" id="IPR011009">
    <property type="entry name" value="Kinase-like_dom_sf"/>
</dbReference>
<dbReference type="InterPro" id="IPR017441">
    <property type="entry name" value="Protein_kinase_ATP_BS"/>
</dbReference>
<evidence type="ECO:0000313" key="9">
    <source>
        <dbReference type="Proteomes" id="UP000887565"/>
    </source>
</evidence>
<dbReference type="Pfam" id="PF00069">
    <property type="entry name" value="Pkinase"/>
    <property type="match status" value="1"/>
</dbReference>
<evidence type="ECO:0000256" key="2">
    <source>
        <dbReference type="ARBA" id="ARBA00022679"/>
    </source>
</evidence>
<dbReference type="GO" id="GO:0004691">
    <property type="term" value="F:cAMP-dependent protein kinase activity"/>
    <property type="evidence" value="ECO:0007669"/>
    <property type="project" value="TreeGrafter"/>
</dbReference>
<dbReference type="PROSITE" id="PS00107">
    <property type="entry name" value="PROTEIN_KINASE_ATP"/>
    <property type="match status" value="1"/>
</dbReference>
<accession>A0A915I1A6</accession>
<feature type="region of interest" description="Disordered" evidence="7">
    <location>
        <begin position="95"/>
        <end position="132"/>
    </location>
</feature>
<dbReference type="GO" id="GO:0005952">
    <property type="term" value="C:cAMP-dependent protein kinase complex"/>
    <property type="evidence" value="ECO:0007669"/>
    <property type="project" value="TreeGrafter"/>
</dbReference>
<dbReference type="AlphaFoldDB" id="A0A915I1A6"/>
<dbReference type="Proteomes" id="UP000887565">
    <property type="component" value="Unplaced"/>
</dbReference>
<dbReference type="OMA" id="RNFEDIC"/>
<dbReference type="SUPFAM" id="SSF56112">
    <property type="entry name" value="Protein kinase-like (PK-like)"/>
    <property type="match status" value="1"/>
</dbReference>
<dbReference type="PANTHER" id="PTHR24353:SF37">
    <property type="entry name" value="CAMP-DEPENDENT PROTEIN KINASE CATALYTIC SUBUNIT PRKX"/>
    <property type="match status" value="1"/>
</dbReference>
<dbReference type="PROSITE" id="PS50011">
    <property type="entry name" value="PROTEIN_KINASE_DOM"/>
    <property type="match status" value="1"/>
</dbReference>
<protein>
    <submittedName>
        <fullName evidence="10">Protein kinase domain-containing protein</fullName>
    </submittedName>
</protein>
<evidence type="ECO:0000256" key="6">
    <source>
        <dbReference type="PROSITE-ProRule" id="PRU10141"/>
    </source>
</evidence>
<dbReference type="FunFam" id="1.10.510.10:FF:000551">
    <property type="entry name" value="Non-specific serine/threonine protein kinase"/>
    <property type="match status" value="1"/>
</dbReference>
<dbReference type="PANTHER" id="PTHR24353">
    <property type="entry name" value="CYCLIC NUCLEOTIDE-DEPENDENT PROTEIN KINASE"/>
    <property type="match status" value="1"/>
</dbReference>
<evidence type="ECO:0000256" key="3">
    <source>
        <dbReference type="ARBA" id="ARBA00022741"/>
    </source>
</evidence>
<evidence type="ECO:0000256" key="4">
    <source>
        <dbReference type="ARBA" id="ARBA00022777"/>
    </source>
</evidence>
<keyword evidence="3 6" id="KW-0547">Nucleotide-binding</keyword>
<keyword evidence="2" id="KW-0808">Transferase</keyword>
<sequence length="383" mass="43235">MAKCEFVMQQSPVTTVYPRLARKGQSASSPLNVVVDKKSYSSNLEKIFSISPTTDAEDEDGNGNGDDRFFAGDNRNEGDASVGTVEFTINLHKNTVTGKNGSTDSSSGKVETPRTEEDSSFFDENGDEGVGDQEDVVDVEGVTMDDEEERENGNPAPAAGTSDYLAIERCKDTDLRNFEDICTLGTGTYGRVHLLKHRKNNKYYALKIMIIDSVIRSKQVDHVHNEKKILERIDHPFIVVMHTAFHDKKCLYMLFDYVAGGELFSYLRSENFFAEPVARFYAVEIILALDYLHKLKIIFRDLKPENILLDTDGHVKLTDFGFAKMLNEPRTWTMCGTPEYLAPEVIQGKGHNMAVDWWSLGKKIFIEFGAKHEDNEFFRSPHL</sequence>
<dbReference type="GO" id="GO:0005524">
    <property type="term" value="F:ATP binding"/>
    <property type="evidence" value="ECO:0007669"/>
    <property type="project" value="UniProtKB-UniRule"/>
</dbReference>
<keyword evidence="4" id="KW-0418">Kinase</keyword>
<feature type="binding site" evidence="6">
    <location>
        <position position="207"/>
    </location>
    <ligand>
        <name>ATP</name>
        <dbReference type="ChEBI" id="CHEBI:30616"/>
    </ligand>
</feature>
<keyword evidence="1" id="KW-0723">Serine/threonine-protein kinase</keyword>
<dbReference type="GO" id="GO:0005829">
    <property type="term" value="C:cytosol"/>
    <property type="evidence" value="ECO:0007669"/>
    <property type="project" value="TreeGrafter"/>
</dbReference>
<feature type="compositionally biased region" description="Polar residues" evidence="7">
    <location>
        <begin position="95"/>
        <end position="109"/>
    </location>
</feature>
<proteinExistence type="predicted"/>
<dbReference type="InterPro" id="IPR000719">
    <property type="entry name" value="Prot_kinase_dom"/>
</dbReference>
<evidence type="ECO:0000256" key="7">
    <source>
        <dbReference type="SAM" id="MobiDB-lite"/>
    </source>
</evidence>